<dbReference type="InterPro" id="IPR005135">
    <property type="entry name" value="Endo/exonuclease/phosphatase"/>
</dbReference>
<keyword evidence="2" id="KW-0472">Membrane</keyword>
<dbReference type="EMBL" id="KE346364">
    <property type="protein sequence ID" value="KJE92522.1"/>
    <property type="molecule type" value="Genomic_DNA"/>
</dbReference>
<dbReference type="RefSeq" id="XP_004348379.2">
    <property type="nucleotide sequence ID" value="XM_004348329.2"/>
</dbReference>
<reference evidence="5" key="1">
    <citation type="submission" date="2011-02" db="EMBL/GenBank/DDBJ databases">
        <title>The Genome Sequence of Capsaspora owczarzaki ATCC 30864.</title>
        <authorList>
            <person name="Russ C."/>
            <person name="Cuomo C."/>
            <person name="Burger G."/>
            <person name="Gray M.W."/>
            <person name="Holland P.W.H."/>
            <person name="King N."/>
            <person name="Lang F.B.F."/>
            <person name="Roger A.J."/>
            <person name="Ruiz-Trillo I."/>
            <person name="Young S.K."/>
            <person name="Zeng Q."/>
            <person name="Gargeya S."/>
            <person name="Alvarado L."/>
            <person name="Berlin A."/>
            <person name="Chapman S.B."/>
            <person name="Chen Z."/>
            <person name="Freedman E."/>
            <person name="Gellesch M."/>
            <person name="Goldberg J."/>
            <person name="Griggs A."/>
            <person name="Gujja S."/>
            <person name="Heilman E."/>
            <person name="Heiman D."/>
            <person name="Howarth C."/>
            <person name="Mehta T."/>
            <person name="Neiman D."/>
            <person name="Pearson M."/>
            <person name="Roberts A."/>
            <person name="Saif S."/>
            <person name="Shea T."/>
            <person name="Shenoy N."/>
            <person name="Sisk P."/>
            <person name="Stolte C."/>
            <person name="Sykes S."/>
            <person name="White J."/>
            <person name="Yandava C."/>
            <person name="Haas B."/>
            <person name="Nusbaum C."/>
            <person name="Birren B."/>
        </authorList>
    </citation>
    <scope>NUCLEOTIDE SEQUENCE</scope>
    <source>
        <strain evidence="5">ATCC 30864</strain>
    </source>
</reference>
<feature type="domain" description="Endonuclease/exonuclease/phosphatase" evidence="3">
    <location>
        <begin position="152"/>
        <end position="412"/>
    </location>
</feature>
<keyword evidence="5" id="KW-1185">Reference proteome</keyword>
<evidence type="ECO:0000259" key="3">
    <source>
        <dbReference type="Pfam" id="PF03372"/>
    </source>
</evidence>
<dbReference type="PANTHER" id="PTHR42834:SF1">
    <property type="entry name" value="ENDONUCLEASE_EXONUCLEASE_PHOSPHATASE FAMILY PROTEIN (AFU_ORTHOLOGUE AFUA_3G09210)"/>
    <property type="match status" value="1"/>
</dbReference>
<keyword evidence="2" id="KW-0812">Transmembrane</keyword>
<dbReference type="SUPFAM" id="SSF56219">
    <property type="entry name" value="DNase I-like"/>
    <property type="match status" value="1"/>
</dbReference>
<feature type="region of interest" description="Disordered" evidence="1">
    <location>
        <begin position="111"/>
        <end position="135"/>
    </location>
</feature>
<feature type="transmembrane region" description="Helical" evidence="2">
    <location>
        <begin position="31"/>
        <end position="52"/>
    </location>
</feature>
<dbReference type="PhylomeDB" id="A0A0D2VPS3"/>
<dbReference type="AlphaFoldDB" id="A0A0D2VPS3"/>
<evidence type="ECO:0000313" key="5">
    <source>
        <dbReference type="Proteomes" id="UP000008743"/>
    </source>
</evidence>
<evidence type="ECO:0000256" key="1">
    <source>
        <dbReference type="SAM" id="MobiDB-lite"/>
    </source>
</evidence>
<protein>
    <recommendedName>
        <fullName evidence="3">Endonuclease/exonuclease/phosphatase domain-containing protein</fullName>
    </recommendedName>
</protein>
<sequence>MNQSEATALIVQQQQQSPQTARAMMSRRTRVVLGAILAIGLVCGAVALAVSMSSSSASSSSEAQGRRTGATYPVACPAAPANPEDRRTDKSRLRVASFNAEWLFLGQLAPTGARESGTDDKRSSQSSDSDVHRRGAISCPGDCTWTTPQEAVQHFDRVVKVLKDVNADIINLVEIENCTILYYLVNALPGFGYKPYLITGTDTATGQNVGILTRVDPYMAMTRDESRQNYPVPGTQCAAATASGTTGVSKHYLTAFQINNKKVGMMGLHLLSQPWQAENCRKREAQALVARNAADTILAGVDELIFLGDFNDYDGTVLDIAGSVPTSRTLEYLKTPINPSTAHLALSNVASHVPLENRYTSWWDKDNSCVDEGGDEHTSIDHMLVSAGLAAGIQNVLFDHEFVACCQCVSDHWPVVVDFAV</sequence>
<feature type="region of interest" description="Disordered" evidence="1">
    <location>
        <begin position="56"/>
        <end position="90"/>
    </location>
</feature>
<organism evidence="4 5">
    <name type="scientific">Capsaspora owczarzaki (strain ATCC 30864)</name>
    <dbReference type="NCBI Taxonomy" id="595528"/>
    <lineage>
        <taxon>Eukaryota</taxon>
        <taxon>Filasterea</taxon>
        <taxon>Capsaspora</taxon>
    </lineage>
</organism>
<feature type="compositionally biased region" description="Basic and acidic residues" evidence="1">
    <location>
        <begin position="116"/>
        <end position="133"/>
    </location>
</feature>
<dbReference type="PANTHER" id="PTHR42834">
    <property type="entry name" value="ENDONUCLEASE/EXONUCLEASE/PHOSPHATASE FAMILY PROTEIN (AFU_ORTHOLOGUE AFUA_3G09210)"/>
    <property type="match status" value="1"/>
</dbReference>
<dbReference type="GO" id="GO:0003824">
    <property type="term" value="F:catalytic activity"/>
    <property type="evidence" value="ECO:0007669"/>
    <property type="project" value="InterPro"/>
</dbReference>
<dbReference type="eggNOG" id="ENOG502RZ7W">
    <property type="taxonomic scope" value="Eukaryota"/>
</dbReference>
<accession>A0A0D2VPS3</accession>
<evidence type="ECO:0000313" key="4">
    <source>
        <dbReference type="EMBL" id="KJE92522.1"/>
    </source>
</evidence>
<dbReference type="Gene3D" id="3.60.10.10">
    <property type="entry name" value="Endonuclease/exonuclease/phosphatase"/>
    <property type="match status" value="1"/>
</dbReference>
<proteinExistence type="predicted"/>
<evidence type="ECO:0000256" key="2">
    <source>
        <dbReference type="SAM" id="Phobius"/>
    </source>
</evidence>
<name>A0A0D2VPS3_CAPO3</name>
<dbReference type="OrthoDB" id="2093442at2759"/>
<gene>
    <name evidence="4" type="ORF">CAOG_003474</name>
</gene>
<dbReference type="Proteomes" id="UP000008743">
    <property type="component" value="Unassembled WGS sequence"/>
</dbReference>
<dbReference type="Pfam" id="PF03372">
    <property type="entry name" value="Exo_endo_phos"/>
    <property type="match status" value="1"/>
</dbReference>
<keyword evidence="2" id="KW-1133">Transmembrane helix</keyword>
<feature type="region of interest" description="Disordered" evidence="1">
    <location>
        <begin position="1"/>
        <end position="22"/>
    </location>
</feature>
<dbReference type="InParanoid" id="A0A0D2VPS3"/>
<dbReference type="InterPro" id="IPR036691">
    <property type="entry name" value="Endo/exonu/phosph_ase_sf"/>
</dbReference>